<dbReference type="Proteomes" id="UP000235897">
    <property type="component" value="Unassembled WGS sequence"/>
</dbReference>
<name>A0A2N8T095_STUST</name>
<keyword evidence="2" id="KW-0472">Membrane</keyword>
<evidence type="ECO:0000256" key="2">
    <source>
        <dbReference type="SAM" id="Phobius"/>
    </source>
</evidence>
<evidence type="ECO:0000313" key="4">
    <source>
        <dbReference type="Proteomes" id="UP000235897"/>
    </source>
</evidence>
<gene>
    <name evidence="3" type="ORF">CXL00_03660</name>
</gene>
<keyword evidence="2" id="KW-0812">Transmembrane</keyword>
<keyword evidence="2" id="KW-1133">Transmembrane helix</keyword>
<dbReference type="OrthoDB" id="6074146at2"/>
<dbReference type="AlphaFoldDB" id="A0A2N8T095"/>
<dbReference type="EMBL" id="POUW01000001">
    <property type="protein sequence ID" value="PNG08154.1"/>
    <property type="molecule type" value="Genomic_DNA"/>
</dbReference>
<feature type="compositionally biased region" description="Low complexity" evidence="1">
    <location>
        <begin position="325"/>
        <end position="334"/>
    </location>
</feature>
<feature type="region of interest" description="Disordered" evidence="1">
    <location>
        <begin position="323"/>
        <end position="343"/>
    </location>
</feature>
<feature type="transmembrane region" description="Helical" evidence="2">
    <location>
        <begin position="55"/>
        <end position="74"/>
    </location>
</feature>
<comment type="caution">
    <text evidence="3">The sequence shown here is derived from an EMBL/GenBank/DDBJ whole genome shotgun (WGS) entry which is preliminary data.</text>
</comment>
<reference evidence="3 4" key="1">
    <citation type="submission" date="2018-01" db="EMBL/GenBank/DDBJ databases">
        <title>Denitrification phenotypes of diverse strains of Pseudomonas stutzeri.</title>
        <authorList>
            <person name="Milligan D.A."/>
            <person name="Bergaust L."/>
            <person name="Bakken L.R."/>
            <person name="Frostegard A."/>
        </authorList>
    </citation>
    <scope>NUCLEOTIDE SEQUENCE [LARGE SCALE GENOMIC DNA]</scope>
    <source>
        <strain evidence="3 4">28a3</strain>
    </source>
</reference>
<protein>
    <submittedName>
        <fullName evidence="3">MFS transporter</fullName>
    </submittedName>
</protein>
<accession>A0A2N8T095</accession>
<evidence type="ECO:0000313" key="3">
    <source>
        <dbReference type="EMBL" id="PNG08154.1"/>
    </source>
</evidence>
<evidence type="ECO:0000256" key="1">
    <source>
        <dbReference type="SAM" id="MobiDB-lite"/>
    </source>
</evidence>
<dbReference type="RefSeq" id="WP_102846017.1">
    <property type="nucleotide sequence ID" value="NZ_JAMOIG010000003.1"/>
</dbReference>
<organism evidence="3 4">
    <name type="scientific">Stutzerimonas stutzeri</name>
    <name type="common">Pseudomonas stutzeri</name>
    <dbReference type="NCBI Taxonomy" id="316"/>
    <lineage>
        <taxon>Bacteria</taxon>
        <taxon>Pseudomonadati</taxon>
        <taxon>Pseudomonadota</taxon>
        <taxon>Gammaproteobacteria</taxon>
        <taxon>Pseudomonadales</taxon>
        <taxon>Pseudomonadaceae</taxon>
        <taxon>Stutzerimonas</taxon>
    </lineage>
</organism>
<proteinExistence type="predicted"/>
<feature type="transmembrane region" description="Helical" evidence="2">
    <location>
        <begin position="6"/>
        <end position="34"/>
    </location>
</feature>
<sequence>MDALLILGGLLLIVSGLVWLVVLAFGTSLLWGAGSLLPPINLIYAVRHWHVARRAIGLSSLGFIPLVIGFSLLASHEPERLAAITSLKWLEPDELAQSHSLAIELQGQLDGRPFVPKTGRLVDGVLTLREGDDLFARQEVSIRLGAVSPGAVRVDVLPEDVGPVPEIEINWMRPEQELPEARRVKSGYTLHLDLQAVPPNRLAGDFHLVLPAHYHTSLSGQVELFTDGLRYRAGQVDLNHDSNDTLAYLARDYLQRRFNTRLVEIESVAPVDFRVPTAVLSVQAKIKGATDRYSLNIRKGEQGWAIEGDDYPALPEQVETPPAPAVVQRAPQPQSETSPGLERPQRFSLALLLQRPARYEQQLLRAHTSRGGVAQGRFVGIDADGNLAIRRILKGPGEAIYNLAPSDIVRLELLEP</sequence>